<evidence type="ECO:0000313" key="1">
    <source>
        <dbReference type="EMBL" id="HIH69420.1"/>
    </source>
</evidence>
<dbReference type="RefSeq" id="WP_052353191.1">
    <property type="nucleotide sequence ID" value="NZ_DUIH01000009.1"/>
</dbReference>
<name>A0A832RV84_9EURY</name>
<sequence>MRSDTIVEKGELCCICGEELDQDHFTGYRICTACGDILEDIMMEYFVRVIARRPPYPEKEYVDYIIKNIQYVSDHEKITQKAESHVSTMKRRVIDRLAKEKEEHRRKFFERSLQVLRFLKDNEPFYRKYFSDYYKCPNCGASLFENFEKEEMKDWWLISCSKCGTVVKKYFIPHVL</sequence>
<reference evidence="1" key="1">
    <citation type="journal article" date="2020" name="bioRxiv">
        <title>A rank-normalized archaeal taxonomy based on genome phylogeny resolves widespread incomplete and uneven classifications.</title>
        <authorList>
            <person name="Rinke C."/>
            <person name="Chuvochina M."/>
            <person name="Mussig A.J."/>
            <person name="Chaumeil P.-A."/>
            <person name="Waite D.W."/>
            <person name="Whitman W.B."/>
            <person name="Parks D.H."/>
            <person name="Hugenholtz P."/>
        </authorList>
    </citation>
    <scope>NUCLEOTIDE SEQUENCE</scope>
    <source>
        <strain evidence="1">UBA12518</strain>
    </source>
</reference>
<comment type="caution">
    <text evidence="1">The sequence shown here is derived from an EMBL/GenBank/DDBJ whole genome shotgun (WGS) entry which is preliminary data.</text>
</comment>
<evidence type="ECO:0000313" key="2">
    <source>
        <dbReference type="Proteomes" id="UP000600363"/>
    </source>
</evidence>
<proteinExistence type="predicted"/>
<gene>
    <name evidence="1" type="ORF">HA299_02180</name>
</gene>
<dbReference type="AlphaFoldDB" id="A0A832RV84"/>
<organism evidence="1 2">
    <name type="scientific">Methermicoccus shengliensis</name>
    <dbReference type="NCBI Taxonomy" id="660064"/>
    <lineage>
        <taxon>Archaea</taxon>
        <taxon>Methanobacteriati</taxon>
        <taxon>Methanobacteriota</taxon>
        <taxon>Stenosarchaea group</taxon>
        <taxon>Methanomicrobia</taxon>
        <taxon>Methanosarcinales</taxon>
        <taxon>Methermicoccaceae</taxon>
        <taxon>Methermicoccus</taxon>
    </lineage>
</organism>
<accession>A0A832RV84</accession>
<protein>
    <submittedName>
        <fullName evidence="1">Uncharacterized protein</fullName>
    </submittedName>
</protein>
<dbReference type="EMBL" id="DUIH01000009">
    <property type="protein sequence ID" value="HIH69420.1"/>
    <property type="molecule type" value="Genomic_DNA"/>
</dbReference>
<dbReference type="Proteomes" id="UP000600363">
    <property type="component" value="Unassembled WGS sequence"/>
</dbReference>